<evidence type="ECO:0000256" key="1">
    <source>
        <dbReference type="ARBA" id="ARBA00004141"/>
    </source>
</evidence>
<dbReference type="CDD" id="cd17393">
    <property type="entry name" value="MFS_MosC_like"/>
    <property type="match status" value="1"/>
</dbReference>
<reference evidence="7 8" key="1">
    <citation type="submission" date="2020-02" db="EMBL/GenBank/DDBJ databases">
        <authorList>
            <person name="Khan S.A."/>
            <person name="Jeon C.O."/>
            <person name="Chun B.H."/>
        </authorList>
    </citation>
    <scope>NUCLEOTIDE SEQUENCE [LARGE SCALE GENOMIC DNA]</scope>
    <source>
        <strain evidence="7 8">H239</strain>
    </source>
</reference>
<comment type="subcellular location">
    <subcellularLocation>
        <location evidence="1">Membrane</location>
        <topology evidence="1">Multi-pass membrane protein</topology>
    </subcellularLocation>
</comment>
<feature type="transmembrane region" description="Helical" evidence="5">
    <location>
        <begin position="256"/>
        <end position="275"/>
    </location>
</feature>
<dbReference type="PANTHER" id="PTHR23514">
    <property type="entry name" value="BYPASS OF STOP CODON PROTEIN 6"/>
    <property type="match status" value="1"/>
</dbReference>
<dbReference type="Gene3D" id="1.20.1250.20">
    <property type="entry name" value="MFS general substrate transporter like domains"/>
    <property type="match status" value="2"/>
</dbReference>
<feature type="transmembrane region" description="Helical" evidence="5">
    <location>
        <begin position="65"/>
        <end position="83"/>
    </location>
</feature>
<name>A0A6M1SNA6_9HYPH</name>
<reference evidence="7 8" key="2">
    <citation type="submission" date="2020-03" db="EMBL/GenBank/DDBJ databases">
        <title>Devosia chinhatensis sp. nov., isolated from a hexachlorocyclohexane (HCH) dump site in India.</title>
        <authorList>
            <person name="Kumar M."/>
            <person name="Lal R."/>
        </authorList>
    </citation>
    <scope>NUCLEOTIDE SEQUENCE [LARGE SCALE GENOMIC DNA]</scope>
    <source>
        <strain evidence="7 8">H239</strain>
    </source>
</reference>
<keyword evidence="3 5" id="KW-1133">Transmembrane helix</keyword>
<keyword evidence="4 5" id="KW-0472">Membrane</keyword>
<feature type="transmembrane region" description="Helical" evidence="5">
    <location>
        <begin position="152"/>
        <end position="171"/>
    </location>
</feature>
<keyword evidence="8" id="KW-1185">Reference proteome</keyword>
<evidence type="ECO:0000313" key="8">
    <source>
        <dbReference type="Proteomes" id="UP000474802"/>
    </source>
</evidence>
<dbReference type="GO" id="GO:0022857">
    <property type="term" value="F:transmembrane transporter activity"/>
    <property type="evidence" value="ECO:0007669"/>
    <property type="project" value="InterPro"/>
</dbReference>
<organism evidence="7 8">
    <name type="scientific">Devosia aurantiaca</name>
    <dbReference type="NCBI Taxonomy" id="2714858"/>
    <lineage>
        <taxon>Bacteria</taxon>
        <taxon>Pseudomonadati</taxon>
        <taxon>Pseudomonadota</taxon>
        <taxon>Alphaproteobacteria</taxon>
        <taxon>Hyphomicrobiales</taxon>
        <taxon>Devosiaceae</taxon>
        <taxon>Devosia</taxon>
    </lineage>
</organism>
<dbReference type="Proteomes" id="UP000474802">
    <property type="component" value="Unassembled WGS sequence"/>
</dbReference>
<dbReference type="Pfam" id="PF07690">
    <property type="entry name" value="MFS_1"/>
    <property type="match status" value="1"/>
</dbReference>
<dbReference type="SUPFAM" id="SSF103473">
    <property type="entry name" value="MFS general substrate transporter"/>
    <property type="match status" value="1"/>
</dbReference>
<proteinExistence type="predicted"/>
<feature type="transmembrane region" description="Helical" evidence="5">
    <location>
        <begin position="89"/>
        <end position="107"/>
    </location>
</feature>
<evidence type="ECO:0000313" key="7">
    <source>
        <dbReference type="EMBL" id="NGP16982.1"/>
    </source>
</evidence>
<dbReference type="InterPro" id="IPR051788">
    <property type="entry name" value="MFS_Transporter"/>
</dbReference>
<sequence>MATRMIFLLAGIGLASWAPLVPYAKQRLGVDDAQLGLILLFLGLGSIIAMPMAGTLAGRHGCRKVIVTAALIVAATLPCLALSDSFAVLAVALAVFGASIGSVDVAMNIQGANVERDMDLNLMSGFHGLFTLGSIIGAGGMSLALYAGASALLATFAISAILVALLALAAPQLSVEAGGDKAPMVVMPRGQIVVIGFLCFVMFLAEGVVLDWGALFLIRTHNVAVAQAGIGYSVFAIAMTIGRLTGDATVSRLGGTPTLVIGSLLAAGGFALTVIAPSEWLVLAGFAAVGLGAANIVPVLFSAAARNGDMPANLAISAAATLGYAGILVGPAVIGPLASQVGLSGAILMVAVLVCLVGLLGPNAANERGGFSK</sequence>
<dbReference type="InterPro" id="IPR011701">
    <property type="entry name" value="MFS"/>
</dbReference>
<dbReference type="PROSITE" id="PS50850">
    <property type="entry name" value="MFS"/>
    <property type="match status" value="1"/>
</dbReference>
<feature type="transmembrane region" description="Helical" evidence="5">
    <location>
        <begin position="313"/>
        <end position="334"/>
    </location>
</feature>
<dbReference type="InterPro" id="IPR020846">
    <property type="entry name" value="MFS_dom"/>
</dbReference>
<evidence type="ECO:0000256" key="4">
    <source>
        <dbReference type="ARBA" id="ARBA00023136"/>
    </source>
</evidence>
<accession>A0A6M1SNA6</accession>
<protein>
    <submittedName>
        <fullName evidence="7">MFS transporter</fullName>
    </submittedName>
</protein>
<evidence type="ECO:0000256" key="2">
    <source>
        <dbReference type="ARBA" id="ARBA00022692"/>
    </source>
</evidence>
<feature type="transmembrane region" description="Helical" evidence="5">
    <location>
        <begin position="346"/>
        <end position="365"/>
    </location>
</feature>
<feature type="transmembrane region" description="Helical" evidence="5">
    <location>
        <begin position="128"/>
        <end position="146"/>
    </location>
</feature>
<evidence type="ECO:0000259" key="6">
    <source>
        <dbReference type="PROSITE" id="PS50850"/>
    </source>
</evidence>
<keyword evidence="2 5" id="KW-0812">Transmembrane</keyword>
<feature type="transmembrane region" description="Helical" evidence="5">
    <location>
        <begin position="192"/>
        <end position="218"/>
    </location>
</feature>
<feature type="transmembrane region" description="Helical" evidence="5">
    <location>
        <begin position="34"/>
        <end position="53"/>
    </location>
</feature>
<dbReference type="PANTHER" id="PTHR23514:SF13">
    <property type="entry name" value="INNER MEMBRANE PROTEIN YBJJ"/>
    <property type="match status" value="1"/>
</dbReference>
<feature type="domain" description="Major facilitator superfamily (MFS) profile" evidence="6">
    <location>
        <begin position="1"/>
        <end position="369"/>
    </location>
</feature>
<dbReference type="GO" id="GO:0016020">
    <property type="term" value="C:membrane"/>
    <property type="evidence" value="ECO:0007669"/>
    <property type="project" value="UniProtKB-SubCell"/>
</dbReference>
<dbReference type="InterPro" id="IPR036259">
    <property type="entry name" value="MFS_trans_sf"/>
</dbReference>
<evidence type="ECO:0000256" key="3">
    <source>
        <dbReference type="ARBA" id="ARBA00022989"/>
    </source>
</evidence>
<gene>
    <name evidence="7" type="ORF">G5575_04115</name>
</gene>
<comment type="caution">
    <text evidence="7">The sequence shown here is derived from an EMBL/GenBank/DDBJ whole genome shotgun (WGS) entry which is preliminary data.</text>
</comment>
<feature type="transmembrane region" description="Helical" evidence="5">
    <location>
        <begin position="281"/>
        <end position="301"/>
    </location>
</feature>
<dbReference type="AlphaFoldDB" id="A0A6M1SNA6"/>
<feature type="transmembrane region" description="Helical" evidence="5">
    <location>
        <begin position="224"/>
        <end position="244"/>
    </location>
</feature>
<evidence type="ECO:0000256" key="5">
    <source>
        <dbReference type="SAM" id="Phobius"/>
    </source>
</evidence>
<dbReference type="EMBL" id="JAALFG010000001">
    <property type="protein sequence ID" value="NGP16982.1"/>
    <property type="molecule type" value="Genomic_DNA"/>
</dbReference>